<dbReference type="Gene3D" id="1.20.140.90">
    <property type="entry name" value="Malonyl-CoA decarboxylase, oligemerization domain"/>
    <property type="match status" value="1"/>
</dbReference>
<sequence>MPSFTISLRVTLASLVITRKQARELMDQHLAGDGVESDSPRDEAMLSAFYRIERNLRQALKPAYEVLFERLNNHPGGLRFLSTLRADILVIFARRKCCIFAGFRHQFEGETYNLAQSCGIGASPNYLGRSCFFA</sequence>
<dbReference type="InterPro" id="IPR035372">
    <property type="entry name" value="MCD_N"/>
</dbReference>
<gene>
    <name evidence="2" type="ORF">LTRI10_LOCUS52133</name>
</gene>
<dbReference type="PANTHER" id="PTHR28641">
    <property type="match status" value="1"/>
</dbReference>
<dbReference type="InterPro" id="IPR038351">
    <property type="entry name" value="MCD_N_sf"/>
</dbReference>
<evidence type="ECO:0000259" key="1">
    <source>
        <dbReference type="Pfam" id="PF17408"/>
    </source>
</evidence>
<dbReference type="GO" id="GO:0005782">
    <property type="term" value="C:peroxisomal matrix"/>
    <property type="evidence" value="ECO:0007669"/>
    <property type="project" value="TreeGrafter"/>
</dbReference>
<dbReference type="AlphaFoldDB" id="A0AAV2GQ19"/>
<name>A0AAV2GQ19_9ROSI</name>
<dbReference type="GO" id="GO:0050080">
    <property type="term" value="F:malonyl-CoA decarboxylase activity"/>
    <property type="evidence" value="ECO:0007669"/>
    <property type="project" value="InterPro"/>
</dbReference>
<keyword evidence="3" id="KW-1185">Reference proteome</keyword>
<organism evidence="2 3">
    <name type="scientific">Linum trigynum</name>
    <dbReference type="NCBI Taxonomy" id="586398"/>
    <lineage>
        <taxon>Eukaryota</taxon>
        <taxon>Viridiplantae</taxon>
        <taxon>Streptophyta</taxon>
        <taxon>Embryophyta</taxon>
        <taxon>Tracheophyta</taxon>
        <taxon>Spermatophyta</taxon>
        <taxon>Magnoliopsida</taxon>
        <taxon>eudicotyledons</taxon>
        <taxon>Gunneridae</taxon>
        <taxon>Pentapetalae</taxon>
        <taxon>rosids</taxon>
        <taxon>fabids</taxon>
        <taxon>Malpighiales</taxon>
        <taxon>Linaceae</taxon>
        <taxon>Linum</taxon>
    </lineage>
</organism>
<dbReference type="GO" id="GO:0006633">
    <property type="term" value="P:fatty acid biosynthetic process"/>
    <property type="evidence" value="ECO:0007669"/>
    <property type="project" value="InterPro"/>
</dbReference>
<dbReference type="EMBL" id="OZ034822">
    <property type="protein sequence ID" value="CAL1412871.1"/>
    <property type="molecule type" value="Genomic_DNA"/>
</dbReference>
<dbReference type="Proteomes" id="UP001497516">
    <property type="component" value="Chromosome 9"/>
</dbReference>
<evidence type="ECO:0000313" key="3">
    <source>
        <dbReference type="Proteomes" id="UP001497516"/>
    </source>
</evidence>
<proteinExistence type="predicted"/>
<evidence type="ECO:0000313" key="2">
    <source>
        <dbReference type="EMBL" id="CAL1412871.1"/>
    </source>
</evidence>
<dbReference type="InterPro" id="IPR038917">
    <property type="entry name" value="Malonyl_CoA_deC"/>
</dbReference>
<dbReference type="GO" id="GO:2001294">
    <property type="term" value="P:malonyl-CoA catabolic process"/>
    <property type="evidence" value="ECO:0007669"/>
    <property type="project" value="TreeGrafter"/>
</dbReference>
<dbReference type="PANTHER" id="PTHR28641:SF1">
    <property type="entry name" value="MALONYL-COA DECARBOXYLASE, MITOCHONDRIAL"/>
    <property type="match status" value="1"/>
</dbReference>
<feature type="domain" description="Malonyl-CoA decarboxylase N-terminal" evidence="1">
    <location>
        <begin position="52"/>
        <end position="95"/>
    </location>
</feature>
<dbReference type="GO" id="GO:0005759">
    <property type="term" value="C:mitochondrial matrix"/>
    <property type="evidence" value="ECO:0007669"/>
    <property type="project" value="TreeGrafter"/>
</dbReference>
<dbReference type="GO" id="GO:0006085">
    <property type="term" value="P:acetyl-CoA biosynthetic process"/>
    <property type="evidence" value="ECO:0007669"/>
    <property type="project" value="TreeGrafter"/>
</dbReference>
<reference evidence="2 3" key="1">
    <citation type="submission" date="2024-04" db="EMBL/GenBank/DDBJ databases">
        <authorList>
            <person name="Fracassetti M."/>
        </authorList>
    </citation>
    <scope>NUCLEOTIDE SEQUENCE [LARGE SCALE GENOMIC DNA]</scope>
</reference>
<dbReference type="Pfam" id="PF17408">
    <property type="entry name" value="MCD_N"/>
    <property type="match status" value="1"/>
</dbReference>
<protein>
    <recommendedName>
        <fullName evidence="1">Malonyl-CoA decarboxylase N-terminal domain-containing protein</fullName>
    </recommendedName>
</protein>
<accession>A0AAV2GQ19</accession>